<dbReference type="AlphaFoldDB" id="A0A916QET3"/>
<comment type="caution">
    <text evidence="2">The sequence shown here is derived from an EMBL/GenBank/DDBJ whole genome shotgun (WGS) entry which is preliminary data.</text>
</comment>
<dbReference type="EMBL" id="BMAQ01000003">
    <property type="protein sequence ID" value="GFR37062.1"/>
    <property type="molecule type" value="Genomic_DNA"/>
</dbReference>
<name>A0A916QET3_9BACL</name>
<keyword evidence="1" id="KW-1133">Transmembrane helix</keyword>
<keyword evidence="1" id="KW-0812">Transmembrane</keyword>
<evidence type="ECO:0000256" key="1">
    <source>
        <dbReference type="SAM" id="Phobius"/>
    </source>
</evidence>
<gene>
    <name evidence="2" type="ORF">PRECH8_03580</name>
</gene>
<evidence type="ECO:0008006" key="4">
    <source>
        <dbReference type="Google" id="ProtNLM"/>
    </source>
</evidence>
<dbReference type="Proteomes" id="UP000654993">
    <property type="component" value="Unassembled WGS sequence"/>
</dbReference>
<keyword evidence="1" id="KW-0472">Membrane</keyword>
<feature type="transmembrane region" description="Helical" evidence="1">
    <location>
        <begin position="78"/>
        <end position="100"/>
    </location>
</feature>
<proteinExistence type="predicted"/>
<protein>
    <recommendedName>
        <fullName evidence="4">DUF4367 domain-containing protein</fullName>
    </recommendedName>
</protein>
<keyword evidence="3" id="KW-1185">Reference proteome</keyword>
<reference evidence="2" key="2">
    <citation type="journal article" date="2021" name="Data Brief">
        <title>Draft genome sequence data of the facultative, thermophilic, xylanolytic bacterium Paenibacillus sp. strain DA-C8.</title>
        <authorList>
            <person name="Chhe C."/>
            <person name="Uke A."/>
            <person name="Baramee S."/>
            <person name="Ungkulpasvich U."/>
            <person name="Tachaapaikoon C."/>
            <person name="Pason P."/>
            <person name="Waeonukul R."/>
            <person name="Ratanakhanokchai K."/>
            <person name="Kosugi A."/>
        </authorList>
    </citation>
    <scope>NUCLEOTIDE SEQUENCE</scope>
    <source>
        <strain evidence="2">DA-C8</strain>
    </source>
</reference>
<reference evidence="2" key="1">
    <citation type="submission" date="2020-08" db="EMBL/GenBank/DDBJ databases">
        <authorList>
            <person name="Uke A."/>
            <person name="Chhe C."/>
            <person name="Baramee S."/>
            <person name="Kosugi A."/>
        </authorList>
    </citation>
    <scope>NUCLEOTIDE SEQUENCE</scope>
    <source>
        <strain evidence="2">DA-C8</strain>
    </source>
</reference>
<organism evidence="2 3">
    <name type="scientific">Insulibacter thermoxylanivorax</name>
    <dbReference type="NCBI Taxonomy" id="2749268"/>
    <lineage>
        <taxon>Bacteria</taxon>
        <taxon>Bacillati</taxon>
        <taxon>Bacillota</taxon>
        <taxon>Bacilli</taxon>
        <taxon>Bacillales</taxon>
        <taxon>Paenibacillaceae</taxon>
        <taxon>Insulibacter</taxon>
    </lineage>
</organism>
<accession>A0A916QET3</accession>
<evidence type="ECO:0000313" key="2">
    <source>
        <dbReference type="EMBL" id="GFR37062.1"/>
    </source>
</evidence>
<dbReference type="RefSeq" id="WP_200965368.1">
    <property type="nucleotide sequence ID" value="NZ_BMAQ01000003.1"/>
</dbReference>
<evidence type="ECO:0000313" key="3">
    <source>
        <dbReference type="Proteomes" id="UP000654993"/>
    </source>
</evidence>
<sequence length="279" mass="30947">MNERDLGRKFREEADEVLFADLVFDERLKAQVRERIRAEEGRTDVSTVSAPTVIELDESQIRSRTRTRSLRLRKAHRLIAAVSAASVTAIAAFSLSGLFAERDPGDLMKIEHYTIEINQPISGDAENEQMETFHTLETPKDSAETTTMESGAWEIADLAEARQVYGADLQLPTFIPDHYEITAITGLYAEDALQINITYASADHSFVFTQKKINGPQLHTDLAGEPVAWNGTQGYLSMNDGAAEIRWLTEEAELSISGDLDSELLIQIAASVMNTAVDQ</sequence>